<reference evidence="5 6" key="1">
    <citation type="submission" date="2017-11" db="EMBL/GenBank/DDBJ databases">
        <title>De-novo sequencing of pomegranate (Punica granatum L.) genome.</title>
        <authorList>
            <person name="Akparov Z."/>
            <person name="Amiraslanov A."/>
            <person name="Hajiyeva S."/>
            <person name="Abbasov M."/>
            <person name="Kaur K."/>
            <person name="Hamwieh A."/>
            <person name="Solovyev V."/>
            <person name="Salamov A."/>
            <person name="Braich B."/>
            <person name="Kosarev P."/>
            <person name="Mahmoud A."/>
            <person name="Hajiyev E."/>
            <person name="Babayeva S."/>
            <person name="Izzatullayeva V."/>
            <person name="Mammadov A."/>
            <person name="Mammadov A."/>
            <person name="Sharifova S."/>
            <person name="Ojaghi J."/>
            <person name="Eynullazada K."/>
            <person name="Bayramov B."/>
            <person name="Abdulazimova A."/>
            <person name="Shahmuradov I."/>
        </authorList>
    </citation>
    <scope>NUCLEOTIDE SEQUENCE [LARGE SCALE GENOMIC DNA]</scope>
    <source>
        <strain evidence="6">cv. AG2017</strain>
        <tissue evidence="5">Leaf</tissue>
    </source>
</reference>
<keyword evidence="2 3" id="KW-0808">Transferase</keyword>
<evidence type="ECO:0000313" key="5">
    <source>
        <dbReference type="EMBL" id="PKI59158.1"/>
    </source>
</evidence>
<dbReference type="EMBL" id="PGOL01001318">
    <property type="protein sequence ID" value="PKI59158.1"/>
    <property type="molecule type" value="Genomic_DNA"/>
</dbReference>
<protein>
    <recommendedName>
        <fullName evidence="3">Sulfotransferase</fullName>
        <ecNumber evidence="3">2.8.2.-</ecNumber>
    </recommendedName>
</protein>
<evidence type="ECO:0000259" key="4">
    <source>
        <dbReference type="Pfam" id="PF00685"/>
    </source>
</evidence>
<evidence type="ECO:0000256" key="2">
    <source>
        <dbReference type="ARBA" id="ARBA00022679"/>
    </source>
</evidence>
<organism evidence="5 6">
    <name type="scientific">Punica granatum</name>
    <name type="common">Pomegranate</name>
    <dbReference type="NCBI Taxonomy" id="22663"/>
    <lineage>
        <taxon>Eukaryota</taxon>
        <taxon>Viridiplantae</taxon>
        <taxon>Streptophyta</taxon>
        <taxon>Embryophyta</taxon>
        <taxon>Tracheophyta</taxon>
        <taxon>Spermatophyta</taxon>
        <taxon>Magnoliopsida</taxon>
        <taxon>eudicotyledons</taxon>
        <taxon>Gunneridae</taxon>
        <taxon>Pentapetalae</taxon>
        <taxon>rosids</taxon>
        <taxon>malvids</taxon>
        <taxon>Myrtales</taxon>
        <taxon>Lythraceae</taxon>
        <taxon>Punica</taxon>
    </lineage>
</organism>
<gene>
    <name evidence="5" type="ORF">CRG98_020423</name>
</gene>
<comment type="caution">
    <text evidence="5">The sequence shown here is derived from an EMBL/GenBank/DDBJ whole genome shotgun (WGS) entry which is preliminary data.</text>
</comment>
<dbReference type="Proteomes" id="UP000233551">
    <property type="component" value="Unassembled WGS sequence"/>
</dbReference>
<name>A0A2I0JS72_PUNGR</name>
<dbReference type="PANTHER" id="PTHR11783">
    <property type="entry name" value="SULFOTRANSFERASE SULT"/>
    <property type="match status" value="1"/>
</dbReference>
<dbReference type="Pfam" id="PF00685">
    <property type="entry name" value="Sulfotransfer_1"/>
    <property type="match status" value="1"/>
</dbReference>
<keyword evidence="6" id="KW-1185">Reference proteome</keyword>
<evidence type="ECO:0000256" key="3">
    <source>
        <dbReference type="RuleBase" id="RU361155"/>
    </source>
</evidence>
<dbReference type="InterPro" id="IPR027417">
    <property type="entry name" value="P-loop_NTPase"/>
</dbReference>
<dbReference type="Gene3D" id="3.40.50.300">
    <property type="entry name" value="P-loop containing nucleotide triphosphate hydrolases"/>
    <property type="match status" value="1"/>
</dbReference>
<proteinExistence type="inferred from homology"/>
<dbReference type="InterPro" id="IPR000863">
    <property type="entry name" value="Sulfotransferase_dom"/>
</dbReference>
<dbReference type="SUPFAM" id="SSF52540">
    <property type="entry name" value="P-loop containing nucleoside triphosphate hydrolases"/>
    <property type="match status" value="1"/>
</dbReference>
<comment type="similarity">
    <text evidence="1 3">Belongs to the sulfotransferase 1 family.</text>
</comment>
<sequence length="182" mass="21517">MATSSVKAEQCFLPNSKEEEEYVEETYKRYKELIIPTLPLEKEWMSENLYMLQGSWYGPGRPPSWDPEILPSPRLLSTHVPYNTMPELAKGPKRCRTVHMWRDPKDVVVSFWYYASIKKRSIDCWRFRWKRQLTCSCKVWHVKRLAKFLGQPFTSEEEEKGTVLEIMELCNIGELPGVLPKR</sequence>
<feature type="domain" description="Sulfotransferase" evidence="4">
    <location>
        <begin position="70"/>
        <end position="119"/>
    </location>
</feature>
<dbReference type="EC" id="2.8.2.-" evidence="3"/>
<evidence type="ECO:0000256" key="1">
    <source>
        <dbReference type="ARBA" id="ARBA00005771"/>
    </source>
</evidence>
<evidence type="ECO:0000313" key="6">
    <source>
        <dbReference type="Proteomes" id="UP000233551"/>
    </source>
</evidence>
<dbReference type="AlphaFoldDB" id="A0A2I0JS72"/>
<accession>A0A2I0JS72</accession>
<dbReference type="GO" id="GO:0008146">
    <property type="term" value="F:sulfotransferase activity"/>
    <property type="evidence" value="ECO:0007669"/>
    <property type="project" value="InterPro"/>
</dbReference>